<protein>
    <submittedName>
        <fullName evidence="2">ATP-binding protein</fullName>
    </submittedName>
</protein>
<sequence>MNKDKFENFDQESFQSILKSKEGTRLDRKLKITSQEKIAKTIAAMANTEGGELLVGISDQGHLIGIDPEEEMFMIRTANERFCKPSAELDFRTIQFLDYDSNPLEPMEKYFLIVKISKSPGINCFDKKGNSKYYIRKNDRTVSVVST</sequence>
<dbReference type="InterPro" id="IPR038461">
    <property type="entry name" value="Schlafen_AlbA_2_dom_sf"/>
</dbReference>
<dbReference type="Gene3D" id="3.30.950.30">
    <property type="entry name" value="Schlafen, AAA domain"/>
    <property type="match status" value="1"/>
</dbReference>
<name>A0A4Y9R345_9BACT</name>
<dbReference type="PANTHER" id="PTHR30595">
    <property type="entry name" value="GLPR-RELATED TRANSCRIPTIONAL REPRESSOR"/>
    <property type="match status" value="1"/>
</dbReference>
<keyword evidence="2" id="KW-0067">ATP-binding</keyword>
<dbReference type="OrthoDB" id="9810282at2"/>
<dbReference type="AlphaFoldDB" id="A0A4Y9R345"/>
<dbReference type="Pfam" id="PF04326">
    <property type="entry name" value="SLFN_AlbA_2"/>
    <property type="match status" value="1"/>
</dbReference>
<dbReference type="EMBL" id="SPSB01000001">
    <property type="protein sequence ID" value="TFV97795.1"/>
    <property type="molecule type" value="Genomic_DNA"/>
</dbReference>
<dbReference type="Proteomes" id="UP000297647">
    <property type="component" value="Unassembled WGS sequence"/>
</dbReference>
<dbReference type="GO" id="GO:0005524">
    <property type="term" value="F:ATP binding"/>
    <property type="evidence" value="ECO:0007669"/>
    <property type="project" value="UniProtKB-KW"/>
</dbReference>
<proteinExistence type="predicted"/>
<feature type="domain" description="Schlafen AlbA-2" evidence="1">
    <location>
        <begin position="22"/>
        <end position="142"/>
    </location>
</feature>
<evidence type="ECO:0000313" key="3">
    <source>
        <dbReference type="Proteomes" id="UP000297647"/>
    </source>
</evidence>
<dbReference type="RefSeq" id="WP_135071109.1">
    <property type="nucleotide sequence ID" value="NZ_SPSB01000001.1"/>
</dbReference>
<organism evidence="2 3">
    <name type="scientific">Algoriphagus kandeliae</name>
    <dbReference type="NCBI Taxonomy" id="2562278"/>
    <lineage>
        <taxon>Bacteria</taxon>
        <taxon>Pseudomonadati</taxon>
        <taxon>Bacteroidota</taxon>
        <taxon>Cytophagia</taxon>
        <taxon>Cytophagales</taxon>
        <taxon>Cyclobacteriaceae</taxon>
        <taxon>Algoriphagus</taxon>
    </lineage>
</organism>
<reference evidence="2 3" key="1">
    <citation type="submission" date="2019-03" db="EMBL/GenBank/DDBJ databases">
        <title>Algoriphagus sp. nov, a new strain isolated from root system soil of mangrove plant Kandelia.</title>
        <authorList>
            <person name="Yin Q."/>
            <person name="Wang K."/>
            <person name="Song Z."/>
        </authorList>
    </citation>
    <scope>NUCLEOTIDE SEQUENCE [LARGE SCALE GENOMIC DNA]</scope>
    <source>
        <strain evidence="2 3">XY-J91</strain>
    </source>
</reference>
<keyword evidence="3" id="KW-1185">Reference proteome</keyword>
<dbReference type="PANTHER" id="PTHR30595:SF6">
    <property type="entry name" value="SCHLAFEN ALBA-2 DOMAIN-CONTAINING PROTEIN"/>
    <property type="match status" value="1"/>
</dbReference>
<accession>A0A4Y9R345</accession>
<comment type="caution">
    <text evidence="2">The sequence shown here is derived from an EMBL/GenBank/DDBJ whole genome shotgun (WGS) entry which is preliminary data.</text>
</comment>
<evidence type="ECO:0000313" key="2">
    <source>
        <dbReference type="EMBL" id="TFV97795.1"/>
    </source>
</evidence>
<gene>
    <name evidence="2" type="ORF">E4S40_03915</name>
</gene>
<dbReference type="InterPro" id="IPR007421">
    <property type="entry name" value="Schlafen_AlbA_2_dom"/>
</dbReference>
<evidence type="ECO:0000259" key="1">
    <source>
        <dbReference type="Pfam" id="PF04326"/>
    </source>
</evidence>
<keyword evidence="2" id="KW-0547">Nucleotide-binding</keyword>